<dbReference type="InterPro" id="IPR011701">
    <property type="entry name" value="MFS"/>
</dbReference>
<protein>
    <recommendedName>
        <fullName evidence="8">Major facilitator superfamily (MFS) profile domain-containing protein</fullName>
    </recommendedName>
</protein>
<dbReference type="PROSITE" id="PS50850">
    <property type="entry name" value="MFS"/>
    <property type="match status" value="1"/>
</dbReference>
<evidence type="ECO:0000256" key="5">
    <source>
        <dbReference type="ARBA" id="ARBA00022989"/>
    </source>
</evidence>
<dbReference type="CDD" id="cd17321">
    <property type="entry name" value="MFS_MMR_MDR_like"/>
    <property type="match status" value="1"/>
</dbReference>
<evidence type="ECO:0000256" key="6">
    <source>
        <dbReference type="ARBA" id="ARBA00023136"/>
    </source>
</evidence>
<evidence type="ECO:0000256" key="2">
    <source>
        <dbReference type="ARBA" id="ARBA00022448"/>
    </source>
</evidence>
<dbReference type="SUPFAM" id="SSF103473">
    <property type="entry name" value="MFS general substrate transporter"/>
    <property type="match status" value="1"/>
</dbReference>
<reference evidence="9 10" key="1">
    <citation type="submission" date="2017-06" db="EMBL/GenBank/DDBJ databases">
        <title>Genome sequencing of cyanobaciteial culture collection at National Institute for Environmental Studies (NIES).</title>
        <authorList>
            <person name="Hirose Y."/>
            <person name="Shimura Y."/>
            <person name="Fujisawa T."/>
            <person name="Nakamura Y."/>
            <person name="Kawachi M."/>
        </authorList>
    </citation>
    <scope>NUCLEOTIDE SEQUENCE [LARGE SCALE GENOMIC DNA]</scope>
    <source>
        <strain evidence="9 10">NIES-267</strain>
    </source>
</reference>
<dbReference type="AlphaFoldDB" id="A0A1Z4LI79"/>
<keyword evidence="3" id="KW-1003">Cell membrane</keyword>
<dbReference type="GO" id="GO:0022857">
    <property type="term" value="F:transmembrane transporter activity"/>
    <property type="evidence" value="ECO:0007669"/>
    <property type="project" value="InterPro"/>
</dbReference>
<organism evidence="9 10">
    <name type="scientific">Calothrix parasitica NIES-267</name>
    <dbReference type="NCBI Taxonomy" id="1973488"/>
    <lineage>
        <taxon>Bacteria</taxon>
        <taxon>Bacillati</taxon>
        <taxon>Cyanobacteriota</taxon>
        <taxon>Cyanophyceae</taxon>
        <taxon>Nostocales</taxon>
        <taxon>Calotrichaceae</taxon>
        <taxon>Calothrix</taxon>
    </lineage>
</organism>
<feature type="transmembrane region" description="Helical" evidence="7">
    <location>
        <begin position="377"/>
        <end position="402"/>
    </location>
</feature>
<dbReference type="PANTHER" id="PTHR42718">
    <property type="entry name" value="MAJOR FACILITATOR SUPERFAMILY MULTIDRUG TRANSPORTER MFSC"/>
    <property type="match status" value="1"/>
</dbReference>
<evidence type="ECO:0000256" key="3">
    <source>
        <dbReference type="ARBA" id="ARBA00022475"/>
    </source>
</evidence>
<name>A0A1Z4LI79_9CYAN</name>
<proteinExistence type="predicted"/>
<dbReference type="OrthoDB" id="102502at2"/>
<feature type="transmembrane region" description="Helical" evidence="7">
    <location>
        <begin position="285"/>
        <end position="305"/>
    </location>
</feature>
<evidence type="ECO:0000313" key="9">
    <source>
        <dbReference type="EMBL" id="BAY80950.1"/>
    </source>
</evidence>
<feature type="transmembrane region" description="Helical" evidence="7">
    <location>
        <begin position="122"/>
        <end position="143"/>
    </location>
</feature>
<dbReference type="Gene3D" id="1.20.1250.20">
    <property type="entry name" value="MFS general substrate transporter like domains"/>
    <property type="match status" value="1"/>
</dbReference>
<feature type="transmembrane region" description="Helical" evidence="7">
    <location>
        <begin position="216"/>
        <end position="236"/>
    </location>
</feature>
<evidence type="ECO:0000313" key="10">
    <source>
        <dbReference type="Proteomes" id="UP000218418"/>
    </source>
</evidence>
<keyword evidence="6 7" id="KW-0472">Membrane</keyword>
<feature type="transmembrane region" description="Helical" evidence="7">
    <location>
        <begin position="155"/>
        <end position="177"/>
    </location>
</feature>
<feature type="transmembrane region" description="Helical" evidence="7">
    <location>
        <begin position="349"/>
        <end position="371"/>
    </location>
</feature>
<keyword evidence="4 7" id="KW-0812">Transmembrane</keyword>
<dbReference type="PANTHER" id="PTHR42718:SF42">
    <property type="entry name" value="EXPORT PROTEIN"/>
    <property type="match status" value="1"/>
</dbReference>
<evidence type="ECO:0000256" key="1">
    <source>
        <dbReference type="ARBA" id="ARBA00004651"/>
    </source>
</evidence>
<keyword evidence="10" id="KW-1185">Reference proteome</keyword>
<feature type="transmembrane region" description="Helical" evidence="7">
    <location>
        <begin position="242"/>
        <end position="265"/>
    </location>
</feature>
<gene>
    <name evidence="9" type="ORF">NIES267_04150</name>
</gene>
<comment type="subcellular location">
    <subcellularLocation>
        <location evidence="1">Cell membrane</location>
        <topology evidence="1">Multi-pass membrane protein</topology>
    </subcellularLocation>
</comment>
<dbReference type="GO" id="GO:0005886">
    <property type="term" value="C:plasma membrane"/>
    <property type="evidence" value="ECO:0007669"/>
    <property type="project" value="UniProtKB-SubCell"/>
</dbReference>
<keyword evidence="5 7" id="KW-1133">Transmembrane helix</keyword>
<evidence type="ECO:0000256" key="4">
    <source>
        <dbReference type="ARBA" id="ARBA00022692"/>
    </source>
</evidence>
<sequence length="525" mass="56866">MSNIVKPPCDTGVINAKRCSTSCSRTTERWVLVATILGSSMAMIDGTVVNIALPVLQETLNATATQVQWVVESYSLFLAALILVGGSFGDKFGRRLIYACGIALFALASGWCALSPNINQLIVARAFQGVGGALLVPGSLAILSASFDDYERGKAIGIWSGFTAITSAFGPILGGWLVENLSWRWIFFINVPLAIVILSVLFRYVPESRDREFTRLDYWGAMLATLGLGTFVFGLIESSTLGIFHPLVISCTVFGIMILSSFVFLEANIYSPMMPLSLFKSRTFLGANLLTLLLYSALGGVLYFVPFNLIQVQGYSPTAAGAVFLPFILLMFFLSRWSGDLVNRYDAKLPLMVGPLISAVGFILFAVPGIGGSYWLTFFPAILVLGLGMSISVAPLTTTVMGSVRKRLVGVASGVNNAVSRTASLLAIAIFNILVFNIFNYSLDRRLAKLNLPSQVQQFLRQERINLAAAKVPDDISNELTNAIEKAIALSYVDSFRLIMFIAAGLALASTVIAFLMINQRKKAL</sequence>
<evidence type="ECO:0000259" key="8">
    <source>
        <dbReference type="PROSITE" id="PS50850"/>
    </source>
</evidence>
<dbReference type="Pfam" id="PF07690">
    <property type="entry name" value="MFS_1"/>
    <property type="match status" value="1"/>
</dbReference>
<dbReference type="Gene3D" id="1.20.1720.10">
    <property type="entry name" value="Multidrug resistance protein D"/>
    <property type="match status" value="1"/>
</dbReference>
<evidence type="ECO:0000256" key="7">
    <source>
        <dbReference type="SAM" id="Phobius"/>
    </source>
</evidence>
<dbReference type="EMBL" id="AP018227">
    <property type="protein sequence ID" value="BAY80950.1"/>
    <property type="molecule type" value="Genomic_DNA"/>
</dbReference>
<dbReference type="InterPro" id="IPR036259">
    <property type="entry name" value="MFS_trans_sf"/>
</dbReference>
<feature type="transmembrane region" description="Helical" evidence="7">
    <location>
        <begin position="498"/>
        <end position="518"/>
    </location>
</feature>
<feature type="transmembrane region" description="Helical" evidence="7">
    <location>
        <begin position="73"/>
        <end position="89"/>
    </location>
</feature>
<feature type="transmembrane region" description="Helical" evidence="7">
    <location>
        <begin position="423"/>
        <end position="443"/>
    </location>
</feature>
<feature type="transmembrane region" description="Helical" evidence="7">
    <location>
        <begin position="30"/>
        <end position="53"/>
    </location>
</feature>
<dbReference type="InterPro" id="IPR004638">
    <property type="entry name" value="EmrB-like"/>
</dbReference>
<feature type="domain" description="Major facilitator superfamily (MFS) profile" evidence="8">
    <location>
        <begin position="31"/>
        <end position="522"/>
    </location>
</feature>
<accession>A0A1Z4LI79</accession>
<feature type="transmembrane region" description="Helical" evidence="7">
    <location>
        <begin position="96"/>
        <end position="116"/>
    </location>
</feature>
<dbReference type="NCBIfam" id="TIGR00711">
    <property type="entry name" value="efflux_EmrB"/>
    <property type="match status" value="1"/>
</dbReference>
<keyword evidence="2" id="KW-0813">Transport</keyword>
<feature type="transmembrane region" description="Helical" evidence="7">
    <location>
        <begin position="317"/>
        <end position="337"/>
    </location>
</feature>
<feature type="transmembrane region" description="Helical" evidence="7">
    <location>
        <begin position="183"/>
        <end position="204"/>
    </location>
</feature>
<dbReference type="InterPro" id="IPR020846">
    <property type="entry name" value="MFS_dom"/>
</dbReference>
<dbReference type="Proteomes" id="UP000218418">
    <property type="component" value="Chromosome"/>
</dbReference>